<evidence type="ECO:0000313" key="4">
    <source>
        <dbReference type="Proteomes" id="UP001152888"/>
    </source>
</evidence>
<proteinExistence type="predicted"/>
<comment type="caution">
    <text evidence="3">The sequence shown here is derived from an EMBL/GenBank/DDBJ whole genome shotgun (WGS) entry which is preliminary data.</text>
</comment>
<dbReference type="SUPFAM" id="SSF52980">
    <property type="entry name" value="Restriction endonuclease-like"/>
    <property type="match status" value="1"/>
</dbReference>
<organism evidence="3 4">
    <name type="scientific">Acanthoscelides obtectus</name>
    <name type="common">Bean weevil</name>
    <name type="synonym">Bruchus obtectus</name>
    <dbReference type="NCBI Taxonomy" id="200917"/>
    <lineage>
        <taxon>Eukaryota</taxon>
        <taxon>Metazoa</taxon>
        <taxon>Ecdysozoa</taxon>
        <taxon>Arthropoda</taxon>
        <taxon>Hexapoda</taxon>
        <taxon>Insecta</taxon>
        <taxon>Pterygota</taxon>
        <taxon>Neoptera</taxon>
        <taxon>Endopterygota</taxon>
        <taxon>Coleoptera</taxon>
        <taxon>Polyphaga</taxon>
        <taxon>Cucujiformia</taxon>
        <taxon>Chrysomeloidea</taxon>
        <taxon>Chrysomelidae</taxon>
        <taxon>Bruchinae</taxon>
        <taxon>Bruchini</taxon>
        <taxon>Acanthoscelides</taxon>
    </lineage>
</organism>
<dbReference type="InterPro" id="IPR011335">
    <property type="entry name" value="Restrct_endonuc-II-like"/>
</dbReference>
<dbReference type="OrthoDB" id="6777749at2759"/>
<dbReference type="Pfam" id="PF09588">
    <property type="entry name" value="YqaJ"/>
    <property type="match status" value="1"/>
</dbReference>
<gene>
    <name evidence="3" type="ORF">ACAOBT_LOCUS1919</name>
</gene>
<dbReference type="Proteomes" id="UP001152888">
    <property type="component" value="Unassembled WGS sequence"/>
</dbReference>
<dbReference type="Gene3D" id="3.90.320.10">
    <property type="match status" value="1"/>
</dbReference>
<dbReference type="PANTHER" id="PTHR46609">
    <property type="entry name" value="EXONUCLEASE, PHAGE-TYPE/RECB, C-TERMINAL DOMAIN-CONTAINING PROTEIN"/>
    <property type="match status" value="1"/>
</dbReference>
<dbReference type="GO" id="GO:0006281">
    <property type="term" value="P:DNA repair"/>
    <property type="evidence" value="ECO:0007669"/>
    <property type="project" value="UniProtKB-ARBA"/>
</dbReference>
<accession>A0A9P0JP07</accession>
<dbReference type="AlphaFoldDB" id="A0A9P0JP07"/>
<dbReference type="InterPro" id="IPR011604">
    <property type="entry name" value="PDDEXK-like_dom_sf"/>
</dbReference>
<name>A0A9P0JP07_ACAOB</name>
<reference evidence="3" key="1">
    <citation type="submission" date="2022-03" db="EMBL/GenBank/DDBJ databases">
        <authorList>
            <person name="Sayadi A."/>
        </authorList>
    </citation>
    <scope>NUCLEOTIDE SEQUENCE</scope>
</reference>
<feature type="domain" description="YqaJ viral recombinase" evidence="2">
    <location>
        <begin position="174"/>
        <end position="318"/>
    </location>
</feature>
<dbReference type="InterPro" id="IPR051703">
    <property type="entry name" value="NF-kappa-B_Signaling_Reg"/>
</dbReference>
<sequence>MGDKLHFELKKILEPIVTKADRLAHNQTTNQAERYMSLVAKCTGGKRVNFTKRNSYTARAYAAAISHSRGPGWHMGAFEKKNFSIGATMAKVCLKRARALERSRVVCKKRPKKQASSGPDVHYGPNAAAEDISEDEMEKKKDKFLQTLAKRVESREQTKEIETSTRGQHENALWRSLRKEYLTASNFGCVIKRRASTPCHNLVKNLLYRTDSLKTPANVYGRVHEVTARNRYETETGSSVEACGLYVSQEYPFLAASPDGLVGREGLIDIKCLPSIMGSLIDGVKRTSCYSVENGNVSLKRSHNYYYQVPGQLNITGRTFCDFILYCDSDFHVEIIHKDEQLWCEVMVPKLTSFYKECILPEILDGRIPRGMQVRESTSKPIQINKKVQNNR</sequence>
<dbReference type="EMBL" id="CAKOFQ010006669">
    <property type="protein sequence ID" value="CAH1957157.1"/>
    <property type="molecule type" value="Genomic_DNA"/>
</dbReference>
<feature type="region of interest" description="Disordered" evidence="1">
    <location>
        <begin position="108"/>
        <end position="138"/>
    </location>
</feature>
<protein>
    <recommendedName>
        <fullName evidence="2">YqaJ viral recombinase domain-containing protein</fullName>
    </recommendedName>
</protein>
<evidence type="ECO:0000256" key="1">
    <source>
        <dbReference type="SAM" id="MobiDB-lite"/>
    </source>
</evidence>
<dbReference type="PANTHER" id="PTHR46609:SF8">
    <property type="entry name" value="YQAJ VIRAL RECOMBINASE DOMAIN-CONTAINING PROTEIN"/>
    <property type="match status" value="1"/>
</dbReference>
<evidence type="ECO:0000313" key="3">
    <source>
        <dbReference type="EMBL" id="CAH1957157.1"/>
    </source>
</evidence>
<evidence type="ECO:0000259" key="2">
    <source>
        <dbReference type="Pfam" id="PF09588"/>
    </source>
</evidence>
<keyword evidence="4" id="KW-1185">Reference proteome</keyword>
<dbReference type="InterPro" id="IPR019080">
    <property type="entry name" value="YqaJ_viral_recombinase"/>
</dbReference>
<dbReference type="CDD" id="cd22343">
    <property type="entry name" value="PDDEXK_lambda_exonuclease-like"/>
    <property type="match status" value="1"/>
</dbReference>